<accession>A0ABW0LVX3</accession>
<dbReference type="InterPro" id="IPR011042">
    <property type="entry name" value="6-blade_b-propeller_TolB-like"/>
</dbReference>
<dbReference type="PANTHER" id="PTHR13833">
    <property type="match status" value="1"/>
</dbReference>
<dbReference type="Pfam" id="PF01436">
    <property type="entry name" value="NHL"/>
    <property type="match status" value="2"/>
</dbReference>
<dbReference type="InterPro" id="IPR036582">
    <property type="entry name" value="Mao_N_sf"/>
</dbReference>
<dbReference type="PROSITE" id="PS51125">
    <property type="entry name" value="NHL"/>
    <property type="match status" value="1"/>
</dbReference>
<dbReference type="Pfam" id="PF07833">
    <property type="entry name" value="Cu_amine_oxidN1"/>
    <property type="match status" value="1"/>
</dbReference>
<keyword evidence="1" id="KW-0677">Repeat</keyword>
<protein>
    <submittedName>
        <fullName evidence="5">Stalk domain-containing protein</fullName>
    </submittedName>
</protein>
<dbReference type="PANTHER" id="PTHR13833:SF71">
    <property type="entry name" value="NHL DOMAIN-CONTAINING PROTEIN"/>
    <property type="match status" value="1"/>
</dbReference>
<evidence type="ECO:0000313" key="6">
    <source>
        <dbReference type="Proteomes" id="UP001596105"/>
    </source>
</evidence>
<evidence type="ECO:0000259" key="4">
    <source>
        <dbReference type="Pfam" id="PF07833"/>
    </source>
</evidence>
<feature type="repeat" description="NHL" evidence="2">
    <location>
        <begin position="124"/>
        <end position="154"/>
    </location>
</feature>
<keyword evidence="3" id="KW-0732">Signal</keyword>
<dbReference type="RefSeq" id="WP_209749381.1">
    <property type="nucleotide sequence ID" value="NZ_JBHSMH010000049.1"/>
</dbReference>
<dbReference type="EMBL" id="JBHSMH010000049">
    <property type="protein sequence ID" value="MFC5470025.1"/>
    <property type="molecule type" value="Genomic_DNA"/>
</dbReference>
<dbReference type="InterPro" id="IPR001258">
    <property type="entry name" value="NHL_repeat"/>
</dbReference>
<evidence type="ECO:0000256" key="1">
    <source>
        <dbReference type="ARBA" id="ARBA00022737"/>
    </source>
</evidence>
<evidence type="ECO:0000256" key="3">
    <source>
        <dbReference type="SAM" id="SignalP"/>
    </source>
</evidence>
<sequence>MKKMTYKAFTALCVSIGLLVPSAAWAATDVTWTSSSKLYEVRTLTGKSEIGHGNGALGSATFFHPRSAVVLPDGKLLISDSSNHLLRTVSVNAVDAYAGLNLGEDASNMPIGGYNDDVLAKSAFEQPEGLSIDAQGNVYVADSKNNAIRKIAKDGKVTTLAGNGLIGSADGAGSKATFYEPSDVAVDGKGNVFVADTLNNVIRKIAADGTVTTLTASSTRVVEYFPGAVDTAGDFAEGAIASAKFNEPSGLAIDGKGNLYVSDRGNQRIRYIDFAADNVTTVAGGGELVKQSPYVQGEYADGVAALARFNAPEGLTIASDGTLVVADSLNHAIRLIKDGKVSTLAGVPAEYGKDDGVAGSAQFNHPTDVAILNDGRLVIVDELGNKVRVLQKYAKPANLPADKGIKILLNGALISTDVPAQMKSNAVLLPVNAVGTALGYKVSFDAKTKAAVLTKGEATYTVAPNSTSVTKSVKGKIEQLKLNVPTMMVNNRMFLPVRFFASESGLDIQWDAVERIVVLRYLTF</sequence>
<keyword evidence="6" id="KW-1185">Reference proteome</keyword>
<gene>
    <name evidence="5" type="ORF">ACFPPD_15015</name>
</gene>
<feature type="domain" description="Copper amine oxidase-like N-terminal" evidence="4">
    <location>
        <begin position="409"/>
        <end position="518"/>
    </location>
</feature>
<feature type="signal peptide" evidence="3">
    <location>
        <begin position="1"/>
        <end position="26"/>
    </location>
</feature>
<proteinExistence type="predicted"/>
<comment type="caution">
    <text evidence="5">The sequence shown here is derived from an EMBL/GenBank/DDBJ whole genome shotgun (WGS) entry which is preliminary data.</text>
</comment>
<dbReference type="Gene3D" id="3.30.457.10">
    <property type="entry name" value="Copper amine oxidase-like, N-terminal domain"/>
    <property type="match status" value="1"/>
</dbReference>
<name>A0ABW0LVX3_9BACL</name>
<organism evidence="5 6">
    <name type="scientific">Cohnella suwonensis</name>
    <dbReference type="NCBI Taxonomy" id="696072"/>
    <lineage>
        <taxon>Bacteria</taxon>
        <taxon>Bacillati</taxon>
        <taxon>Bacillota</taxon>
        <taxon>Bacilli</taxon>
        <taxon>Bacillales</taxon>
        <taxon>Paenibacillaceae</taxon>
        <taxon>Cohnella</taxon>
    </lineage>
</organism>
<dbReference type="SUPFAM" id="SSF55383">
    <property type="entry name" value="Copper amine oxidase, domain N"/>
    <property type="match status" value="1"/>
</dbReference>
<dbReference type="Proteomes" id="UP001596105">
    <property type="component" value="Unassembled WGS sequence"/>
</dbReference>
<feature type="chain" id="PRO_5047068210" evidence="3">
    <location>
        <begin position="27"/>
        <end position="524"/>
    </location>
</feature>
<dbReference type="InterPro" id="IPR012854">
    <property type="entry name" value="Cu_amine_oxidase-like_N"/>
</dbReference>
<evidence type="ECO:0000256" key="2">
    <source>
        <dbReference type="PROSITE-ProRule" id="PRU00504"/>
    </source>
</evidence>
<dbReference type="Gene3D" id="2.120.10.30">
    <property type="entry name" value="TolB, C-terminal domain"/>
    <property type="match status" value="4"/>
</dbReference>
<dbReference type="SUPFAM" id="SSF101898">
    <property type="entry name" value="NHL repeat"/>
    <property type="match status" value="1"/>
</dbReference>
<evidence type="ECO:0000313" key="5">
    <source>
        <dbReference type="EMBL" id="MFC5470025.1"/>
    </source>
</evidence>
<reference evidence="6" key="1">
    <citation type="journal article" date="2019" name="Int. J. Syst. Evol. Microbiol.">
        <title>The Global Catalogue of Microorganisms (GCM) 10K type strain sequencing project: providing services to taxonomists for standard genome sequencing and annotation.</title>
        <authorList>
            <consortium name="The Broad Institute Genomics Platform"/>
            <consortium name="The Broad Institute Genome Sequencing Center for Infectious Disease"/>
            <person name="Wu L."/>
            <person name="Ma J."/>
        </authorList>
    </citation>
    <scope>NUCLEOTIDE SEQUENCE [LARGE SCALE GENOMIC DNA]</scope>
    <source>
        <strain evidence="6">CCUG 57113</strain>
    </source>
</reference>